<sequence length="518" mass="55266">MRISTSIEGAERDVSPIPALTLSGISKSYGVNRALGDVSFDVQRSSIHGLLGGNGSGKSTLIKILAGVVEADAGRMRVGDSWHDLAAHSPRRASELGLRFVHQQNSTFHDLSVAENLAIERGFETGVGGRINWAAQRRWARTVLDRFEIPVEPGTPVSELGAAMQMMVSIARALQDTDGSANGILILDEPTASLPRHEVDVLLDALTRFAMAGQSIVLVTHRLPEVMSVCDRATVIRDGSVAANLERPDLTHDRLVAEIMGRPLASLVKVESASTGDAGRPVLTVKANHSVAKDIVVGAGEVVGLAGLLGSGRSSLLRRIFGQSERVEEVIVDGVPVVAKGAAAAMAAGVAYVPEDRPREALFPDLSISENLSIAEQGASSRGIRISSDLERRRARDLISAFSVKAASERLSLVSLSGGNQQKIILARWMQRRPKVLLLDEPTQGVDVGARAELHRIIRAAASDGAAVLVASSEFEELVALCDRAFIVHDGLVVDEVVAEELTEEVLNDRVYAKEVLS</sequence>
<dbReference type="Pfam" id="PF00005">
    <property type="entry name" value="ABC_tran"/>
    <property type="match status" value="2"/>
</dbReference>
<accession>A0ABU4CTD7</accession>
<keyword evidence="4 6" id="KW-0067">ATP-binding</keyword>
<keyword evidence="2" id="KW-0677">Repeat</keyword>
<organism evidence="6 7">
    <name type="scientific">Rhodococcus jostii</name>
    <dbReference type="NCBI Taxonomy" id="132919"/>
    <lineage>
        <taxon>Bacteria</taxon>
        <taxon>Bacillati</taxon>
        <taxon>Actinomycetota</taxon>
        <taxon>Actinomycetes</taxon>
        <taxon>Mycobacteriales</taxon>
        <taxon>Nocardiaceae</taxon>
        <taxon>Rhodococcus</taxon>
    </lineage>
</organism>
<evidence type="ECO:0000256" key="2">
    <source>
        <dbReference type="ARBA" id="ARBA00022737"/>
    </source>
</evidence>
<reference evidence="6 7" key="1">
    <citation type="submission" date="2023-10" db="EMBL/GenBank/DDBJ databases">
        <title>Development of a sustainable strategy for remediation of hydrocarbon-contaminated territories based on the waste exchange concept.</title>
        <authorList>
            <person name="Krivoruchko A."/>
        </authorList>
    </citation>
    <scope>NUCLEOTIDE SEQUENCE [LARGE SCALE GENOMIC DNA]</scope>
    <source>
        <strain evidence="6 7">IEGM 60</strain>
    </source>
</reference>
<evidence type="ECO:0000256" key="3">
    <source>
        <dbReference type="ARBA" id="ARBA00022741"/>
    </source>
</evidence>
<dbReference type="Proteomes" id="UP001185737">
    <property type="component" value="Unassembled WGS sequence"/>
</dbReference>
<dbReference type="PANTHER" id="PTHR43790">
    <property type="entry name" value="CARBOHYDRATE TRANSPORT ATP-BINDING PROTEIN MG119-RELATED"/>
    <property type="match status" value="1"/>
</dbReference>
<dbReference type="CDD" id="cd03215">
    <property type="entry name" value="ABC_Carb_Monos_II"/>
    <property type="match status" value="1"/>
</dbReference>
<dbReference type="CDD" id="cd03216">
    <property type="entry name" value="ABC_Carb_Monos_I"/>
    <property type="match status" value="1"/>
</dbReference>
<evidence type="ECO:0000256" key="4">
    <source>
        <dbReference type="ARBA" id="ARBA00022840"/>
    </source>
</evidence>
<dbReference type="GO" id="GO:0005524">
    <property type="term" value="F:ATP binding"/>
    <property type="evidence" value="ECO:0007669"/>
    <property type="project" value="UniProtKB-KW"/>
</dbReference>
<keyword evidence="3" id="KW-0547">Nucleotide-binding</keyword>
<dbReference type="Gene3D" id="3.40.50.300">
    <property type="entry name" value="P-loop containing nucleotide triphosphate hydrolases"/>
    <property type="match status" value="2"/>
</dbReference>
<dbReference type="InterPro" id="IPR017871">
    <property type="entry name" value="ABC_transporter-like_CS"/>
</dbReference>
<evidence type="ECO:0000259" key="5">
    <source>
        <dbReference type="PROSITE" id="PS50893"/>
    </source>
</evidence>
<keyword evidence="7" id="KW-1185">Reference proteome</keyword>
<feature type="domain" description="ABC transporter" evidence="5">
    <location>
        <begin position="20"/>
        <end position="515"/>
    </location>
</feature>
<protein>
    <submittedName>
        <fullName evidence="6">Sugar ABC transporter ATP-binding protein</fullName>
    </submittedName>
</protein>
<dbReference type="SMART" id="SM00382">
    <property type="entry name" value="AAA"/>
    <property type="match status" value="2"/>
</dbReference>
<evidence type="ECO:0000313" key="7">
    <source>
        <dbReference type="Proteomes" id="UP001185737"/>
    </source>
</evidence>
<dbReference type="PANTHER" id="PTHR43790:SF9">
    <property type="entry name" value="GALACTOFURANOSE TRANSPORTER ATP-BINDING PROTEIN YTFR"/>
    <property type="match status" value="1"/>
</dbReference>
<keyword evidence="1" id="KW-0813">Transport</keyword>
<dbReference type="PROSITE" id="PS50893">
    <property type="entry name" value="ABC_TRANSPORTER_2"/>
    <property type="match status" value="1"/>
</dbReference>
<name>A0ABU4CTD7_RHOJO</name>
<dbReference type="PROSITE" id="PS00211">
    <property type="entry name" value="ABC_TRANSPORTER_1"/>
    <property type="match status" value="1"/>
</dbReference>
<evidence type="ECO:0000256" key="1">
    <source>
        <dbReference type="ARBA" id="ARBA00022448"/>
    </source>
</evidence>
<dbReference type="EMBL" id="JAWLKA010000039">
    <property type="protein sequence ID" value="MDV6286493.1"/>
    <property type="molecule type" value="Genomic_DNA"/>
</dbReference>
<gene>
    <name evidence="6" type="ORF">R3Q59_39100</name>
</gene>
<dbReference type="InterPro" id="IPR003439">
    <property type="entry name" value="ABC_transporter-like_ATP-bd"/>
</dbReference>
<dbReference type="SUPFAM" id="SSF52540">
    <property type="entry name" value="P-loop containing nucleoside triphosphate hydrolases"/>
    <property type="match status" value="2"/>
</dbReference>
<evidence type="ECO:0000313" key="6">
    <source>
        <dbReference type="EMBL" id="MDV6286493.1"/>
    </source>
</evidence>
<comment type="caution">
    <text evidence="6">The sequence shown here is derived from an EMBL/GenBank/DDBJ whole genome shotgun (WGS) entry which is preliminary data.</text>
</comment>
<dbReference type="InterPro" id="IPR003593">
    <property type="entry name" value="AAA+_ATPase"/>
</dbReference>
<dbReference type="InterPro" id="IPR050107">
    <property type="entry name" value="ABC_carbohydrate_import_ATPase"/>
</dbReference>
<proteinExistence type="predicted"/>
<dbReference type="InterPro" id="IPR027417">
    <property type="entry name" value="P-loop_NTPase"/>
</dbReference>
<dbReference type="RefSeq" id="WP_317571527.1">
    <property type="nucleotide sequence ID" value="NZ_JAWLKA010000039.1"/>
</dbReference>